<gene>
    <name evidence="1" type="ORF">SBX64_17695</name>
</gene>
<dbReference type="Proteomes" id="UP001279860">
    <property type="component" value="Unassembled WGS sequence"/>
</dbReference>
<dbReference type="EMBL" id="JAWRCP010000002">
    <property type="protein sequence ID" value="MDW6094377.1"/>
    <property type="molecule type" value="Genomic_DNA"/>
</dbReference>
<name>A0ABU4IZ17_9VIBR</name>
<keyword evidence="2" id="KW-1185">Reference proteome</keyword>
<protein>
    <recommendedName>
        <fullName evidence="3">Phage tail protein</fullName>
    </recommendedName>
</protein>
<organism evidence="1 2">
    <name type="scientific">Vibrio rhizosphaerae</name>
    <dbReference type="NCBI Taxonomy" id="398736"/>
    <lineage>
        <taxon>Bacteria</taxon>
        <taxon>Pseudomonadati</taxon>
        <taxon>Pseudomonadota</taxon>
        <taxon>Gammaproteobacteria</taxon>
        <taxon>Vibrionales</taxon>
        <taxon>Vibrionaceae</taxon>
        <taxon>Vibrio</taxon>
    </lineage>
</organism>
<sequence>MNTPIELLLDGISVGKILSFTYETPWATGKVEFKKSSLFHKLVAVSSMSSFDLEMDELDLEDDEEEKMWEAKLKELGITWEDLKLDYDGRWSVIPNGGESQPIYSPRFSEQGFIDYRL</sequence>
<dbReference type="RefSeq" id="WP_318585557.1">
    <property type="nucleotide sequence ID" value="NZ_JAWRCP010000002.1"/>
</dbReference>
<evidence type="ECO:0008006" key="3">
    <source>
        <dbReference type="Google" id="ProtNLM"/>
    </source>
</evidence>
<proteinExistence type="predicted"/>
<comment type="caution">
    <text evidence="1">The sequence shown here is derived from an EMBL/GenBank/DDBJ whole genome shotgun (WGS) entry which is preliminary data.</text>
</comment>
<accession>A0ABU4IZ17</accession>
<reference evidence="1 2" key="1">
    <citation type="submission" date="2023-11" db="EMBL/GenBank/DDBJ databases">
        <title>Plant-associative lifestyle of Vibrio porteresiae and its evolutionary dynamics.</title>
        <authorList>
            <person name="Rameshkumar N."/>
            <person name="Kirti K."/>
        </authorList>
    </citation>
    <scope>NUCLEOTIDE SEQUENCE [LARGE SCALE GENOMIC DNA]</scope>
    <source>
        <strain evidence="1 2">MSSRF7</strain>
    </source>
</reference>
<evidence type="ECO:0000313" key="1">
    <source>
        <dbReference type="EMBL" id="MDW6094377.1"/>
    </source>
</evidence>
<evidence type="ECO:0000313" key="2">
    <source>
        <dbReference type="Proteomes" id="UP001279860"/>
    </source>
</evidence>